<dbReference type="VEuPathDB" id="FungiDB:Z519_09018"/>
<dbReference type="InterPro" id="IPR029021">
    <property type="entry name" value="Prot-tyrosine_phosphatase-like"/>
</dbReference>
<dbReference type="PROSITE" id="PS50056">
    <property type="entry name" value="TYR_PHOSPHATASE_2"/>
    <property type="match status" value="1"/>
</dbReference>
<keyword evidence="8" id="KW-1185">Reference proteome</keyword>
<accession>A0A0D2HAS6</accession>
<dbReference type="GO" id="GO:0016314">
    <property type="term" value="F:phosphatidylinositol-3,4,5-trisphosphate 3-phosphatase activity"/>
    <property type="evidence" value="ECO:0007669"/>
    <property type="project" value="UniProtKB-EC"/>
</dbReference>
<gene>
    <name evidence="7" type="ORF">Z519_09018</name>
</gene>
<proteinExistence type="predicted"/>
<dbReference type="InterPro" id="IPR000387">
    <property type="entry name" value="Tyr_Pase_dom"/>
</dbReference>
<dbReference type="PROSITE" id="PS50055">
    <property type="entry name" value="TYR_PHOSPHATASE_PTP"/>
    <property type="match status" value="1"/>
</dbReference>
<dbReference type="PANTHER" id="PTHR12305">
    <property type="entry name" value="PHOSPHATASE WITH HOMOLOGY TO TENSIN"/>
    <property type="match status" value="1"/>
</dbReference>
<dbReference type="PROSITE" id="PS00383">
    <property type="entry name" value="TYR_PHOSPHATASE_1"/>
    <property type="match status" value="1"/>
</dbReference>
<dbReference type="Gene3D" id="3.90.190.10">
    <property type="entry name" value="Protein tyrosine phosphatase superfamily"/>
    <property type="match status" value="1"/>
</dbReference>
<feature type="region of interest" description="Disordered" evidence="3">
    <location>
        <begin position="398"/>
        <end position="433"/>
    </location>
</feature>
<feature type="domain" description="Tyrosine specific protein phosphatases" evidence="5">
    <location>
        <begin position="109"/>
        <end position="169"/>
    </location>
</feature>
<dbReference type="InterPro" id="IPR016130">
    <property type="entry name" value="Tyr_Pase_AS"/>
</dbReference>
<dbReference type="EMBL" id="KN846993">
    <property type="protein sequence ID" value="KIW90373.1"/>
    <property type="molecule type" value="Genomic_DNA"/>
</dbReference>
<dbReference type="AlphaFoldDB" id="A0A0D2HAS6"/>
<dbReference type="GO" id="GO:0046856">
    <property type="term" value="P:phosphatidylinositol dephosphorylation"/>
    <property type="evidence" value="ECO:0007669"/>
    <property type="project" value="TreeGrafter"/>
</dbReference>
<dbReference type="HOGENOM" id="CLU_020105_4_2_1"/>
<sequence length="566" mass="62198">MASLLRQIVAGPRARHPEAGLDLCYVTDYIVVTSGPSSVWPRKAYRNPLDQLVDFLDRKHGEDWAIFEFRAEGTGYPDSEVYNRIHHFPWPDHHPPPFAIIPNVMAAMRNWIQRVDEEADKSKDKDKKRVAVIHCKAGKGRSGTVACSYLISEEGWKKEEALQRFTMRRMRPGFGLGVSIPSQLRWVGYVDRWANGLGKRYVERPVEIVEIHVWGLRDGVKVSIEGYIDGGRRIRTFHTFNRQEKTVVDEGNGQQSKALPNGKRDSEILSTPENGSPLSSSLSLSRASSGSTQNVILKPSCPLILPTSDINIDFERRNKAGYTGLTMVTAIAHVWFNAYFEGGHEGHCSGVFEIEWEAMDGIKGSSRKGTKALDRLKVVWKYAEQEGDGVAMGRVITEPEKGEPVPEGQPANWRGEDDEEVQPADGVDSGRKGAAALTMSAMVNQGASTLGKELGIRKSRADSANISRASSVKGGSTTPDMGPAAQQVEESEDQGVKQCGPEGEELSYDSSSDPEGGSRQDTKTGHRLEAGMAKVARVISKLRPSEDKAAKKGEDTDHQVGKEDSA</sequence>
<dbReference type="Proteomes" id="UP000053789">
    <property type="component" value="Unassembled WGS sequence"/>
</dbReference>
<dbReference type="EC" id="3.1.3.67" evidence="1"/>
<feature type="compositionally biased region" description="Basic and acidic residues" evidence="3">
    <location>
        <begin position="543"/>
        <end position="566"/>
    </location>
</feature>
<feature type="region of interest" description="Disordered" evidence="3">
    <location>
        <begin position="245"/>
        <end position="286"/>
    </location>
</feature>
<dbReference type="GO" id="GO:0005829">
    <property type="term" value="C:cytosol"/>
    <property type="evidence" value="ECO:0007669"/>
    <property type="project" value="TreeGrafter"/>
</dbReference>
<dbReference type="SUPFAM" id="SSF52799">
    <property type="entry name" value="(Phosphotyrosine protein) phosphatases II"/>
    <property type="match status" value="1"/>
</dbReference>
<dbReference type="InterPro" id="IPR051281">
    <property type="entry name" value="Dual-spec_lipid-protein_phosph"/>
</dbReference>
<dbReference type="GO" id="GO:0042995">
    <property type="term" value="C:cell projection"/>
    <property type="evidence" value="ECO:0007669"/>
    <property type="project" value="TreeGrafter"/>
</dbReference>
<protein>
    <recommendedName>
        <fullName evidence="1">phosphatidylinositol-3,4,5-trisphosphate 3-phosphatase</fullName>
        <ecNumber evidence="1">3.1.3.67</ecNumber>
    </recommendedName>
</protein>
<dbReference type="InterPro" id="IPR000340">
    <property type="entry name" value="Dual-sp_phosphatase_cat-dom"/>
</dbReference>
<name>A0A0D2HAS6_CLAB1</name>
<evidence type="ECO:0000313" key="7">
    <source>
        <dbReference type="EMBL" id="KIW90373.1"/>
    </source>
</evidence>
<dbReference type="Pfam" id="PF00782">
    <property type="entry name" value="DSPc"/>
    <property type="match status" value="1"/>
</dbReference>
<feature type="domain" description="Phosphatase tensin-type" evidence="6">
    <location>
        <begin position="12"/>
        <end position="197"/>
    </location>
</feature>
<feature type="compositionally biased region" description="Basic and acidic residues" evidence="3">
    <location>
        <begin position="516"/>
        <end position="529"/>
    </location>
</feature>
<dbReference type="PANTHER" id="PTHR12305:SF81">
    <property type="entry name" value="PHOSPHATIDYLINOSITOL 3,4,5-TRISPHOSPHATE 3-PHOSPHATASE AND DUAL-SPECIFICITY PROTEIN PHOSPHATASE PTEN"/>
    <property type="match status" value="1"/>
</dbReference>
<evidence type="ECO:0000256" key="1">
    <source>
        <dbReference type="ARBA" id="ARBA00013015"/>
    </source>
</evidence>
<dbReference type="OrthoDB" id="16692at2759"/>
<keyword evidence="2" id="KW-0378">Hydrolase</keyword>
<dbReference type="GO" id="GO:0051896">
    <property type="term" value="P:regulation of phosphatidylinositol 3-kinase/protein kinase B signal transduction"/>
    <property type="evidence" value="ECO:0007669"/>
    <property type="project" value="TreeGrafter"/>
</dbReference>
<dbReference type="InterPro" id="IPR029023">
    <property type="entry name" value="Tensin_phosphatase"/>
</dbReference>
<dbReference type="CDD" id="cd14497">
    <property type="entry name" value="PTP_PTEN-like"/>
    <property type="match status" value="1"/>
</dbReference>
<dbReference type="SMART" id="SM00404">
    <property type="entry name" value="PTPc_motif"/>
    <property type="match status" value="1"/>
</dbReference>
<feature type="compositionally biased region" description="Polar residues" evidence="3">
    <location>
        <begin position="462"/>
        <end position="479"/>
    </location>
</feature>
<evidence type="ECO:0000256" key="2">
    <source>
        <dbReference type="ARBA" id="ARBA00022801"/>
    </source>
</evidence>
<dbReference type="GO" id="GO:0004725">
    <property type="term" value="F:protein tyrosine phosphatase activity"/>
    <property type="evidence" value="ECO:0007669"/>
    <property type="project" value="InterPro"/>
</dbReference>
<dbReference type="RefSeq" id="XP_016617042.1">
    <property type="nucleotide sequence ID" value="XM_016766744.1"/>
</dbReference>
<dbReference type="GO" id="GO:0005634">
    <property type="term" value="C:nucleus"/>
    <property type="evidence" value="ECO:0007669"/>
    <property type="project" value="TreeGrafter"/>
</dbReference>
<evidence type="ECO:0000259" key="6">
    <source>
        <dbReference type="PROSITE" id="PS51181"/>
    </source>
</evidence>
<dbReference type="GO" id="GO:0005886">
    <property type="term" value="C:plasma membrane"/>
    <property type="evidence" value="ECO:0007669"/>
    <property type="project" value="TreeGrafter"/>
</dbReference>
<evidence type="ECO:0000313" key="8">
    <source>
        <dbReference type="Proteomes" id="UP000053789"/>
    </source>
</evidence>
<feature type="compositionally biased region" description="Low complexity" evidence="3">
    <location>
        <begin position="276"/>
        <end position="286"/>
    </location>
</feature>
<evidence type="ECO:0000259" key="4">
    <source>
        <dbReference type="PROSITE" id="PS50055"/>
    </source>
</evidence>
<dbReference type="InterPro" id="IPR000242">
    <property type="entry name" value="PTP_cat"/>
</dbReference>
<reference evidence="7" key="1">
    <citation type="submission" date="2015-01" db="EMBL/GenBank/DDBJ databases">
        <title>The Genome Sequence of Cladophialophora bantiana CBS 173.52.</title>
        <authorList>
            <consortium name="The Broad Institute Genomics Platform"/>
            <person name="Cuomo C."/>
            <person name="de Hoog S."/>
            <person name="Gorbushina A."/>
            <person name="Stielow B."/>
            <person name="Teixiera M."/>
            <person name="Abouelleil A."/>
            <person name="Chapman S.B."/>
            <person name="Priest M."/>
            <person name="Young S.K."/>
            <person name="Wortman J."/>
            <person name="Nusbaum C."/>
            <person name="Birren B."/>
        </authorList>
    </citation>
    <scope>NUCLEOTIDE SEQUENCE [LARGE SCALE GENOMIC DNA]</scope>
    <source>
        <strain evidence="7">CBS 173.52</strain>
    </source>
</reference>
<dbReference type="GeneID" id="27701946"/>
<evidence type="ECO:0000256" key="3">
    <source>
        <dbReference type="SAM" id="MobiDB-lite"/>
    </source>
</evidence>
<dbReference type="InterPro" id="IPR003595">
    <property type="entry name" value="Tyr_Pase_cat"/>
</dbReference>
<evidence type="ECO:0000259" key="5">
    <source>
        <dbReference type="PROSITE" id="PS50056"/>
    </source>
</evidence>
<feature type="domain" description="Tyrosine-protein phosphatase" evidence="4">
    <location>
        <begin position="40"/>
        <end position="145"/>
    </location>
</feature>
<dbReference type="PROSITE" id="PS51181">
    <property type="entry name" value="PPASE_TENSIN"/>
    <property type="match status" value="1"/>
</dbReference>
<feature type="region of interest" description="Disordered" evidence="3">
    <location>
        <begin position="459"/>
        <end position="566"/>
    </location>
</feature>
<dbReference type="GO" id="GO:0043491">
    <property type="term" value="P:phosphatidylinositol 3-kinase/protein kinase B signal transduction"/>
    <property type="evidence" value="ECO:0007669"/>
    <property type="project" value="TreeGrafter"/>
</dbReference>
<organism evidence="7 8">
    <name type="scientific">Cladophialophora bantiana (strain ATCC 10958 / CBS 173.52 / CDC B-1940 / NIH 8579)</name>
    <name type="common">Xylohypha bantiana</name>
    <dbReference type="NCBI Taxonomy" id="1442370"/>
    <lineage>
        <taxon>Eukaryota</taxon>
        <taxon>Fungi</taxon>
        <taxon>Dikarya</taxon>
        <taxon>Ascomycota</taxon>
        <taxon>Pezizomycotina</taxon>
        <taxon>Eurotiomycetes</taxon>
        <taxon>Chaetothyriomycetidae</taxon>
        <taxon>Chaetothyriales</taxon>
        <taxon>Herpotrichiellaceae</taxon>
        <taxon>Cladophialophora</taxon>
    </lineage>
</organism>